<dbReference type="PANTHER" id="PTHR22911">
    <property type="entry name" value="ACYL-MALONYL CONDENSING ENZYME-RELATED"/>
    <property type="match status" value="1"/>
</dbReference>
<feature type="transmembrane region" description="Helical" evidence="6">
    <location>
        <begin position="74"/>
        <end position="94"/>
    </location>
</feature>
<reference evidence="8 9" key="2">
    <citation type="submission" date="2012-06" db="EMBL/GenBank/DDBJ databases">
        <authorList>
            <person name="Fiebig A."/>
        </authorList>
    </citation>
    <scope>NUCLEOTIDE SEQUENCE [LARGE SCALE GENOMIC DNA]</scope>
    <source>
        <strain evidence="8 9">DFL-43</strain>
    </source>
</reference>
<dbReference type="RefSeq" id="WP_040449350.1">
    <property type="nucleotide sequence ID" value="NZ_CM002917.1"/>
</dbReference>
<dbReference type="PANTHER" id="PTHR22911:SF6">
    <property type="entry name" value="SOLUTE CARRIER FAMILY 35 MEMBER G1"/>
    <property type="match status" value="1"/>
</dbReference>
<dbReference type="InterPro" id="IPR000620">
    <property type="entry name" value="EamA_dom"/>
</dbReference>
<evidence type="ECO:0000256" key="6">
    <source>
        <dbReference type="SAM" id="Phobius"/>
    </source>
</evidence>
<evidence type="ECO:0000313" key="9">
    <source>
        <dbReference type="Proteomes" id="UP000004291"/>
    </source>
</evidence>
<dbReference type="InterPro" id="IPR037185">
    <property type="entry name" value="EmrE-like"/>
</dbReference>
<sequence>MPQTYRPLRAALWMIGSILSFSSMAVAGRFVSAVHSTFEIMAIRSLIGFIVVVAIALVLNRIREVRGNRIKTHFFRNFFHFIGQNLWFFALATIPLAQVFALEFTSPIWVILLSLIFLGERLTRPRVAAAVLGFIGILVVARPEMSMIDSGVIAAAMSAIFFAATIIMTKALTRHESIVSILFWLTGIQLCFGVIALAVQPSITWPTSATLPWLIVIGLAGLVAHYCLTTALSLAPASFVMPIDFTRLPLIAVVGMVLFSERLDAMVLIGGAIILFANWINIRGENRAVPANSGPSVTA</sequence>
<gene>
    <name evidence="8" type="ORF">HPDFL43_16326</name>
</gene>
<comment type="subcellular location">
    <subcellularLocation>
        <location evidence="1">Membrane</location>
        <topology evidence="1">Multi-pass membrane protein</topology>
    </subcellularLocation>
</comment>
<feature type="transmembrane region" description="Helical" evidence="6">
    <location>
        <begin position="181"/>
        <end position="199"/>
    </location>
</feature>
<evidence type="ECO:0000256" key="5">
    <source>
        <dbReference type="ARBA" id="ARBA00023136"/>
    </source>
</evidence>
<reference evidence="8 9" key="1">
    <citation type="submission" date="2007-10" db="EMBL/GenBank/DDBJ databases">
        <authorList>
            <person name="Wagner-Dobler I."/>
            <person name="Ferriera S."/>
            <person name="Johnson J."/>
            <person name="Kravitz S."/>
            <person name="Beeson K."/>
            <person name="Sutton G."/>
            <person name="Rogers Y.-H."/>
            <person name="Friedman R."/>
            <person name="Frazier M."/>
            <person name="Venter J.C."/>
        </authorList>
    </citation>
    <scope>NUCLEOTIDE SEQUENCE [LARGE SCALE GENOMIC DNA]</scope>
    <source>
        <strain evidence="8 9">DFL-43</strain>
    </source>
</reference>
<evidence type="ECO:0000256" key="2">
    <source>
        <dbReference type="ARBA" id="ARBA00009853"/>
    </source>
</evidence>
<name>A9D7E0_HOEPD</name>
<feature type="transmembrane region" description="Helical" evidence="6">
    <location>
        <begin position="43"/>
        <end position="62"/>
    </location>
</feature>
<dbReference type="Pfam" id="PF00892">
    <property type="entry name" value="EamA"/>
    <property type="match status" value="2"/>
</dbReference>
<dbReference type="HOGENOM" id="CLU_032828_0_0_5"/>
<keyword evidence="5 6" id="KW-0472">Membrane</keyword>
<evidence type="ECO:0000256" key="3">
    <source>
        <dbReference type="ARBA" id="ARBA00022692"/>
    </source>
</evidence>
<feature type="transmembrane region" description="Helical" evidence="6">
    <location>
        <begin position="211"/>
        <end position="232"/>
    </location>
</feature>
<keyword evidence="3 6" id="KW-0812">Transmembrane</keyword>
<dbReference type="Gene3D" id="1.10.3730.20">
    <property type="match status" value="1"/>
</dbReference>
<comment type="caution">
    <text evidence="8">The sequence shown here is derived from an EMBL/GenBank/DDBJ whole genome shotgun (WGS) entry which is preliminary data.</text>
</comment>
<feature type="transmembrane region" description="Helical" evidence="6">
    <location>
        <begin position="265"/>
        <end position="282"/>
    </location>
</feature>
<accession>A9D7E0</accession>
<keyword evidence="9" id="KW-1185">Reference proteome</keyword>
<evidence type="ECO:0000313" key="8">
    <source>
        <dbReference type="EMBL" id="EDQ33059.2"/>
    </source>
</evidence>
<dbReference type="AlphaFoldDB" id="A9D7E0"/>
<evidence type="ECO:0000259" key="7">
    <source>
        <dbReference type="Pfam" id="PF00892"/>
    </source>
</evidence>
<protein>
    <submittedName>
        <fullName evidence="8">Putative membrane protein</fullName>
    </submittedName>
</protein>
<dbReference type="SUPFAM" id="SSF103481">
    <property type="entry name" value="Multidrug resistance efflux transporter EmrE"/>
    <property type="match status" value="2"/>
</dbReference>
<dbReference type="STRING" id="411684.HPDFL43_16326"/>
<evidence type="ECO:0000256" key="4">
    <source>
        <dbReference type="ARBA" id="ARBA00022989"/>
    </source>
</evidence>
<dbReference type="Proteomes" id="UP000004291">
    <property type="component" value="Chromosome"/>
</dbReference>
<dbReference type="GO" id="GO:0016020">
    <property type="term" value="C:membrane"/>
    <property type="evidence" value="ECO:0007669"/>
    <property type="project" value="UniProtKB-SubCell"/>
</dbReference>
<keyword evidence="4 6" id="KW-1133">Transmembrane helix</keyword>
<feature type="transmembrane region" description="Helical" evidence="6">
    <location>
        <begin position="12"/>
        <end position="31"/>
    </location>
</feature>
<dbReference type="EMBL" id="ABIA03000004">
    <property type="protein sequence ID" value="EDQ33059.2"/>
    <property type="molecule type" value="Genomic_DNA"/>
</dbReference>
<feature type="transmembrane region" description="Helical" evidence="6">
    <location>
        <begin position="125"/>
        <end position="141"/>
    </location>
</feature>
<feature type="transmembrane region" description="Helical" evidence="6">
    <location>
        <begin position="147"/>
        <end position="169"/>
    </location>
</feature>
<proteinExistence type="inferred from homology"/>
<dbReference type="OrthoDB" id="9810329at2"/>
<feature type="domain" description="EamA" evidence="7">
    <location>
        <begin position="150"/>
        <end position="279"/>
    </location>
</feature>
<organism evidence="8 9">
    <name type="scientific">Hoeflea phototrophica (strain DSM 17068 / NCIMB 14078 / DFL-43)</name>
    <dbReference type="NCBI Taxonomy" id="411684"/>
    <lineage>
        <taxon>Bacteria</taxon>
        <taxon>Pseudomonadati</taxon>
        <taxon>Pseudomonadota</taxon>
        <taxon>Alphaproteobacteria</taxon>
        <taxon>Hyphomicrobiales</taxon>
        <taxon>Rhizobiaceae</taxon>
        <taxon>Hoeflea</taxon>
    </lineage>
</organism>
<evidence type="ECO:0000256" key="1">
    <source>
        <dbReference type="ARBA" id="ARBA00004141"/>
    </source>
</evidence>
<dbReference type="eggNOG" id="COG0697">
    <property type="taxonomic scope" value="Bacteria"/>
</dbReference>
<comment type="similarity">
    <text evidence="2">Belongs to the drug/metabolite transporter (DMT) superfamily. 10 TMS drug/metabolite exporter (DME) (TC 2.A.7.3) family.</text>
</comment>
<feature type="domain" description="EamA" evidence="7">
    <location>
        <begin position="9"/>
        <end position="141"/>
    </location>
</feature>